<dbReference type="AlphaFoldDB" id="A0A1M6SH29"/>
<sequence length="408" mass="47384">MKKCISIPTISILGLSLLITGCSTQKSIQVSKDVKAETKLQAEQTKQKTEAVFNKELKMFKNESLIAWKDDDNVIGYTVNYTDDSLSKTLKLYNINIKTEQTTEILADKGIKEVIGMENDETLIVADDVSIYSISLKDNTMKKIYTPLSKKEYESLVIMSKLNELLLKKGYLSWRKEELNNKQTYEAINYRTGKKHEIVRYGDFYEGEAFAISEPYLYICDKEKIRRVNLDDGTTSELKIYRAFIQSILEDGTLLVHSIHEQMHYGPVTFYNANFEKNKITEYVNDIKQYNFYNQKYDEKSKLIFINESTKPDKDNKSSSFVGTFMGIIDKDKFIIKNKIPVVDKTIQDSKLENILLNPKRDKMIATNETLIEDKNAKPKEIKRKNKPPIKIEKIMKPVYTRYLFDIK</sequence>
<keyword evidence="2" id="KW-1185">Reference proteome</keyword>
<proteinExistence type="predicted"/>
<evidence type="ECO:0000313" key="1">
    <source>
        <dbReference type="EMBL" id="SHK43887.1"/>
    </source>
</evidence>
<dbReference type="SUPFAM" id="SSF69304">
    <property type="entry name" value="Tricorn protease N-terminal domain"/>
    <property type="match status" value="1"/>
</dbReference>
<organism evidence="1 2">
    <name type="scientific">Clostridium cavendishii DSM 21758</name>
    <dbReference type="NCBI Taxonomy" id="1121302"/>
    <lineage>
        <taxon>Bacteria</taxon>
        <taxon>Bacillati</taxon>
        <taxon>Bacillota</taxon>
        <taxon>Clostridia</taxon>
        <taxon>Eubacteriales</taxon>
        <taxon>Clostridiaceae</taxon>
        <taxon>Clostridium</taxon>
    </lineage>
</organism>
<dbReference type="RefSeq" id="WP_072991792.1">
    <property type="nucleotide sequence ID" value="NZ_FQZB01000017.1"/>
</dbReference>
<name>A0A1M6SH29_9CLOT</name>
<dbReference type="EMBL" id="FQZB01000017">
    <property type="protein sequence ID" value="SHK43887.1"/>
    <property type="molecule type" value="Genomic_DNA"/>
</dbReference>
<protein>
    <submittedName>
        <fullName evidence="1">Uncharacterized protein</fullName>
    </submittedName>
</protein>
<dbReference type="PROSITE" id="PS51257">
    <property type="entry name" value="PROKAR_LIPOPROTEIN"/>
    <property type="match status" value="1"/>
</dbReference>
<reference evidence="1 2" key="1">
    <citation type="submission" date="2016-11" db="EMBL/GenBank/DDBJ databases">
        <authorList>
            <person name="Jaros S."/>
            <person name="Januszkiewicz K."/>
            <person name="Wedrychowicz H."/>
        </authorList>
    </citation>
    <scope>NUCLEOTIDE SEQUENCE [LARGE SCALE GENOMIC DNA]</scope>
    <source>
        <strain evidence="1 2">DSM 21758</strain>
    </source>
</reference>
<dbReference type="STRING" id="1121302.SAMN02745163_03806"/>
<accession>A0A1M6SH29</accession>
<gene>
    <name evidence="1" type="ORF">SAMN02745163_03806</name>
</gene>
<dbReference type="Proteomes" id="UP000184310">
    <property type="component" value="Unassembled WGS sequence"/>
</dbReference>
<evidence type="ECO:0000313" key="2">
    <source>
        <dbReference type="Proteomes" id="UP000184310"/>
    </source>
</evidence>